<evidence type="ECO:0000313" key="2">
    <source>
        <dbReference type="Proteomes" id="UP001164244"/>
    </source>
</evidence>
<organism evidence="1 2">
    <name type="scientific">Veillonella rogosae</name>
    <dbReference type="NCBI Taxonomy" id="423477"/>
    <lineage>
        <taxon>Bacteria</taxon>
        <taxon>Bacillati</taxon>
        <taxon>Bacillota</taxon>
        <taxon>Negativicutes</taxon>
        <taxon>Veillonellales</taxon>
        <taxon>Veillonellaceae</taxon>
        <taxon>Veillonella</taxon>
    </lineage>
</organism>
<dbReference type="AlphaFoldDB" id="A0AA46X392"/>
<dbReference type="Proteomes" id="UP001164244">
    <property type="component" value="Chromosome"/>
</dbReference>
<dbReference type="KEGG" id="vrg:OKW85_01035"/>
<reference evidence="1" key="1">
    <citation type="submission" date="2022-11" db="EMBL/GenBank/DDBJ databases">
        <title>Complete genome sequence of Veillonella rogosae KCOM 3468 isolated from human Subgingival dental plaque of Chronic peridontitis Lesion.</title>
        <authorList>
            <person name="Park S.-N."/>
            <person name="Lim Y.K."/>
            <person name="Kook J.-K."/>
        </authorList>
    </citation>
    <scope>NUCLEOTIDE SEQUENCE</scope>
    <source>
        <strain evidence="1">KCOM 3468</strain>
    </source>
</reference>
<dbReference type="EMBL" id="CP110418">
    <property type="protein sequence ID" value="UZG51222.1"/>
    <property type="molecule type" value="Genomic_DNA"/>
</dbReference>
<protein>
    <recommendedName>
        <fullName evidence="3">Restriction endonuclease type IV Mrr domain-containing protein</fullName>
    </recommendedName>
</protein>
<dbReference type="RefSeq" id="WP_265138379.1">
    <property type="nucleotide sequence ID" value="NZ_CP110418.1"/>
</dbReference>
<sequence length="346" mass="40694">MNKQQAKGYLLEIVLSKLIEVNGYEVITEWNIPYEPELPPEEQEIRNQSNGLNIKGRGGYHQFDTLGTFKITPPFVYPLRLFMEAKCYSKNYKIGIDRVRMGVGLLSDINSNYSTVNMSSNLLSISRYHYHYAIFSTSGFSEPAQRFALAHKIYLVDLSGEEYKPIINLVNQTIYVLFNRKKSIPKEEFNEFKSWFNQIIREERFDSGVYNAKLNNIVLILKENIKDKYLYLATTNSSYLIPLLTDQLFNRILKNNPHQKIAIKWDRKKNNKWFIIPEDNVDIRIGFILPKLLDIYWKSKLNLEESSFRIKKELIKKMSFIAYLDNKNPTLCTLTFDRQFTEMISL</sequence>
<gene>
    <name evidence="1" type="ORF">OKW85_01035</name>
</gene>
<proteinExistence type="predicted"/>
<evidence type="ECO:0008006" key="3">
    <source>
        <dbReference type="Google" id="ProtNLM"/>
    </source>
</evidence>
<evidence type="ECO:0000313" key="1">
    <source>
        <dbReference type="EMBL" id="UZG51222.1"/>
    </source>
</evidence>
<accession>A0AA46X392</accession>
<name>A0AA46X392_9FIRM</name>